<dbReference type="GO" id="GO:0005794">
    <property type="term" value="C:Golgi apparatus"/>
    <property type="evidence" value="ECO:0007669"/>
    <property type="project" value="TreeGrafter"/>
</dbReference>
<sequence>MKYGCSALIKLVNPYRPKVTLRSLENIGLTLIKLVISYGPKALRPQSIHWIGSKAPRHSLRLTPTPNEPRVYPYGCSSGNFILVFGWRFRGNTLNICFQSPESIPLNVSSKLLKSRSGAVIDINNGSSFGVAGEYNTCIIRGHTGHILFVECDRNVGEVEREEANVCRGFSLNRVQWISMVCLLQSVIPADKKTRTPNPQLTIFRAEEYNATVEFFWAPLLVESNSDDLVYHRYAERIIRLDSVLEHSS</sequence>
<comment type="caution">
    <text evidence="3">The sequence shown here is derived from an EMBL/GenBank/DDBJ whole genome shotgun (WGS) entry which is preliminary data.</text>
</comment>
<dbReference type="EMBL" id="VEPZ02000561">
    <property type="protein sequence ID" value="KAE8722416.1"/>
    <property type="molecule type" value="Genomic_DNA"/>
</dbReference>
<reference evidence="3" key="1">
    <citation type="submission" date="2019-09" db="EMBL/GenBank/DDBJ databases">
        <title>Draft genome information of white flower Hibiscus syriacus.</title>
        <authorList>
            <person name="Kim Y.-M."/>
        </authorList>
    </citation>
    <scope>NUCLEOTIDE SEQUENCE [LARGE SCALE GENOMIC DNA]</scope>
    <source>
        <strain evidence="3">YM2019G1</strain>
    </source>
</reference>
<evidence type="ECO:0000313" key="4">
    <source>
        <dbReference type="Proteomes" id="UP000436088"/>
    </source>
</evidence>
<evidence type="ECO:0000259" key="2">
    <source>
        <dbReference type="Pfam" id="PF13839"/>
    </source>
</evidence>
<dbReference type="AlphaFoldDB" id="A0A6A3C0D4"/>
<evidence type="ECO:0000256" key="1">
    <source>
        <dbReference type="ARBA" id="ARBA00007727"/>
    </source>
</evidence>
<name>A0A6A3C0D4_HIBSY</name>
<dbReference type="InterPro" id="IPR026057">
    <property type="entry name" value="TBL_C"/>
</dbReference>
<dbReference type="GO" id="GO:0016413">
    <property type="term" value="F:O-acetyltransferase activity"/>
    <property type="evidence" value="ECO:0007669"/>
    <property type="project" value="InterPro"/>
</dbReference>
<gene>
    <name evidence="3" type="ORF">F3Y22_tig00013960pilonHSYRG00003</name>
</gene>
<dbReference type="Proteomes" id="UP000436088">
    <property type="component" value="Unassembled WGS sequence"/>
</dbReference>
<comment type="similarity">
    <text evidence="1">Belongs to the PC-esterase family. TBL subfamily.</text>
</comment>
<dbReference type="PANTHER" id="PTHR32285">
    <property type="entry name" value="PROTEIN TRICHOME BIREFRINGENCE-LIKE 9-RELATED"/>
    <property type="match status" value="1"/>
</dbReference>
<feature type="domain" description="Trichome birefringence-like C-terminal" evidence="2">
    <location>
        <begin position="169"/>
        <end position="247"/>
    </location>
</feature>
<organism evidence="3 4">
    <name type="scientific">Hibiscus syriacus</name>
    <name type="common">Rose of Sharon</name>
    <dbReference type="NCBI Taxonomy" id="106335"/>
    <lineage>
        <taxon>Eukaryota</taxon>
        <taxon>Viridiplantae</taxon>
        <taxon>Streptophyta</taxon>
        <taxon>Embryophyta</taxon>
        <taxon>Tracheophyta</taxon>
        <taxon>Spermatophyta</taxon>
        <taxon>Magnoliopsida</taxon>
        <taxon>eudicotyledons</taxon>
        <taxon>Gunneridae</taxon>
        <taxon>Pentapetalae</taxon>
        <taxon>rosids</taxon>
        <taxon>malvids</taxon>
        <taxon>Malvales</taxon>
        <taxon>Malvaceae</taxon>
        <taxon>Malvoideae</taxon>
        <taxon>Hibiscus</taxon>
    </lineage>
</organism>
<protein>
    <recommendedName>
        <fullName evidence="2">Trichome birefringence-like C-terminal domain-containing protein</fullName>
    </recommendedName>
</protein>
<evidence type="ECO:0000313" key="3">
    <source>
        <dbReference type="EMBL" id="KAE8722416.1"/>
    </source>
</evidence>
<dbReference type="PANTHER" id="PTHR32285:SF202">
    <property type="entry name" value="PROTEIN TRICHOME BIREFRINGENCE-LIKE 35"/>
    <property type="match status" value="1"/>
</dbReference>
<proteinExistence type="inferred from homology"/>
<dbReference type="InterPro" id="IPR029962">
    <property type="entry name" value="TBL"/>
</dbReference>
<keyword evidence="4" id="KW-1185">Reference proteome</keyword>
<accession>A0A6A3C0D4</accession>
<dbReference type="Pfam" id="PF13839">
    <property type="entry name" value="PC-Esterase"/>
    <property type="match status" value="1"/>
</dbReference>